<dbReference type="Pfam" id="PF02687">
    <property type="entry name" value="FtsX"/>
    <property type="match status" value="1"/>
</dbReference>
<keyword evidence="3 6" id="KW-0812">Transmembrane</keyword>
<dbReference type="PANTHER" id="PTHR46795">
    <property type="entry name" value="ABC TRANSPORTER PERMEASE-RELATED-RELATED"/>
    <property type="match status" value="1"/>
</dbReference>
<evidence type="ECO:0000313" key="8">
    <source>
        <dbReference type="EMBL" id="KRM23376.1"/>
    </source>
</evidence>
<sequence length="602" mass="66941">MLLKLSLTGIKGRLKDYIVLFSGLIMASAIFYMFEALATNKSFVSSNSPIRMASIIFQIGSVLLGIITLVYIIYANNFLMSMRRRDYGMFMMLGAKGRKIAQLIAAETLVIGMAATLVGTVLGIGLTRIISNLLLSQMDIQVKQFSPFYLPAVIVTVVFFMVLFVMAAGVNQYQLLKTPVLQLLHNDQQPNHVSQNKLGQLVQIVLSLIFLTIGYTMLINVATYQIAGLVVALVTIVLGTYFLFNAFFGWMLRLLKGNQYIRNRGLNNFTLAQLRFRIKDYTKMLALVAMLFALALGAITVGIGYQSEIPAMAKTMAPYDVVLNQPNPQARQLAKNLTGVKATANYDVKEDAQTVYYRATQLKKNPIMAVQYSNDRAKGIKPVQLKTLQKGNVAALQAIQVPSQFSKDVKVVTDAEFSQIASGTIPIKTYRVKDFMANLSVIKKIHTQQVIANPELAKGQGALMDGSKYVNYQMANGMFSGLEFMGFFLGIAFLAMLASCLMFKILSGAASDVKRYTMLAKIGTRRSLLKQSIAKEIGVLFCLPGIVGSIHVLFGLQLFKQIMLNPYQNLWLPFTIFMILYVGYYWVTTWLYQGIVLKTVTQ</sequence>
<dbReference type="GO" id="GO:0055085">
    <property type="term" value="P:transmembrane transport"/>
    <property type="evidence" value="ECO:0007669"/>
    <property type="project" value="UniProtKB-UniRule"/>
</dbReference>
<feature type="transmembrane region" description="Helical" evidence="6">
    <location>
        <begin position="201"/>
        <end position="220"/>
    </location>
</feature>
<feature type="transmembrane region" description="Helical" evidence="6">
    <location>
        <begin position="571"/>
        <end position="592"/>
    </location>
</feature>
<evidence type="ECO:0000256" key="6">
    <source>
        <dbReference type="PIRNR" id="PIRNR018968"/>
    </source>
</evidence>
<name>A0AA89L4X4_9LACO</name>
<dbReference type="EMBL" id="AYZB01000020">
    <property type="protein sequence ID" value="KRM23376.1"/>
    <property type="molecule type" value="Genomic_DNA"/>
</dbReference>
<comment type="caution">
    <text evidence="8">The sequence shown here is derived from an EMBL/GenBank/DDBJ whole genome shotgun (WGS) entry which is preliminary data.</text>
</comment>
<evidence type="ECO:0000256" key="5">
    <source>
        <dbReference type="ARBA" id="ARBA00023136"/>
    </source>
</evidence>
<dbReference type="RefSeq" id="WP_057908067.1">
    <property type="nucleotide sequence ID" value="NZ_AYZB01000020.1"/>
</dbReference>
<feature type="transmembrane region" description="Helical" evidence="6">
    <location>
        <begin position="284"/>
        <end position="305"/>
    </location>
</feature>
<evidence type="ECO:0000259" key="7">
    <source>
        <dbReference type="Pfam" id="PF02687"/>
    </source>
</evidence>
<feature type="transmembrane region" description="Helical" evidence="6">
    <location>
        <begin position="100"/>
        <end position="128"/>
    </location>
</feature>
<proteinExistence type="inferred from homology"/>
<dbReference type="GO" id="GO:0005886">
    <property type="term" value="C:plasma membrane"/>
    <property type="evidence" value="ECO:0007669"/>
    <property type="project" value="UniProtKB-SubCell"/>
</dbReference>
<feature type="domain" description="ABC3 transporter permease C-terminal" evidence="7">
    <location>
        <begin position="61"/>
        <end position="168"/>
    </location>
</feature>
<dbReference type="PIRSF" id="PIRSF018968">
    <property type="entry name" value="ABC_permease_BceB"/>
    <property type="match status" value="1"/>
</dbReference>
<organism evidence="8 9">
    <name type="scientific">Latilactobacillus graminis DSM 20719</name>
    <dbReference type="NCBI Taxonomy" id="1423752"/>
    <lineage>
        <taxon>Bacteria</taxon>
        <taxon>Bacillati</taxon>
        <taxon>Bacillota</taxon>
        <taxon>Bacilli</taxon>
        <taxon>Lactobacillales</taxon>
        <taxon>Lactobacillaceae</taxon>
        <taxon>Latilactobacillus</taxon>
    </lineage>
</organism>
<keyword evidence="5 6" id="KW-0472">Membrane</keyword>
<protein>
    <submittedName>
        <fullName evidence="8">Permease family protein</fullName>
    </submittedName>
</protein>
<comment type="similarity">
    <text evidence="6">Belongs to the ABC-4 integral membrane protein family.</text>
</comment>
<dbReference type="InterPro" id="IPR003838">
    <property type="entry name" value="ABC3_permease_C"/>
</dbReference>
<accession>A0AA89L4X4</accession>
<evidence type="ECO:0000256" key="1">
    <source>
        <dbReference type="ARBA" id="ARBA00004651"/>
    </source>
</evidence>
<comment type="subcellular location">
    <subcellularLocation>
        <location evidence="1 6">Cell membrane</location>
        <topology evidence="1 6">Multi-pass membrane protein</topology>
    </subcellularLocation>
</comment>
<dbReference type="InterPro" id="IPR052536">
    <property type="entry name" value="ABC-4_Integral_Memb_Prot"/>
</dbReference>
<dbReference type="InterPro" id="IPR027022">
    <property type="entry name" value="ABC_permease_BceB-typ"/>
</dbReference>
<feature type="transmembrane region" description="Helical" evidence="6">
    <location>
        <begin position="484"/>
        <end position="506"/>
    </location>
</feature>
<evidence type="ECO:0000256" key="2">
    <source>
        <dbReference type="ARBA" id="ARBA00022475"/>
    </source>
</evidence>
<feature type="transmembrane region" description="Helical" evidence="6">
    <location>
        <begin position="17"/>
        <end position="34"/>
    </location>
</feature>
<feature type="transmembrane region" description="Helical" evidence="6">
    <location>
        <begin position="226"/>
        <end position="252"/>
    </location>
</feature>
<gene>
    <name evidence="8" type="ORF">FC90_GL000331</name>
</gene>
<evidence type="ECO:0000256" key="3">
    <source>
        <dbReference type="ARBA" id="ARBA00022692"/>
    </source>
</evidence>
<reference evidence="8 9" key="1">
    <citation type="journal article" date="2015" name="Genome Announc.">
        <title>Expanding the biotechnology potential of lactobacilli through comparative genomics of 213 strains and associated genera.</title>
        <authorList>
            <person name="Sun Z."/>
            <person name="Harris H.M."/>
            <person name="McCann A."/>
            <person name="Guo C."/>
            <person name="Argimon S."/>
            <person name="Zhang W."/>
            <person name="Yang X."/>
            <person name="Jeffery I.B."/>
            <person name="Cooney J.C."/>
            <person name="Kagawa T.F."/>
            <person name="Liu W."/>
            <person name="Song Y."/>
            <person name="Salvetti E."/>
            <person name="Wrobel A."/>
            <person name="Rasinkangas P."/>
            <person name="Parkhill J."/>
            <person name="Rea M.C."/>
            <person name="O'Sullivan O."/>
            <person name="Ritari J."/>
            <person name="Douillard F.P."/>
            <person name="Paul Ross R."/>
            <person name="Yang R."/>
            <person name="Briner A.E."/>
            <person name="Felis G.E."/>
            <person name="de Vos W.M."/>
            <person name="Barrangou R."/>
            <person name="Klaenhammer T.R."/>
            <person name="Caufield P.W."/>
            <person name="Cui Y."/>
            <person name="Zhang H."/>
            <person name="O'Toole P.W."/>
        </authorList>
    </citation>
    <scope>NUCLEOTIDE SEQUENCE [LARGE SCALE GENOMIC DNA]</scope>
    <source>
        <strain evidence="8 9">DSM 20719</strain>
    </source>
</reference>
<feature type="transmembrane region" description="Helical" evidence="6">
    <location>
        <begin position="537"/>
        <end position="559"/>
    </location>
</feature>
<dbReference type="PANTHER" id="PTHR46795:SF3">
    <property type="entry name" value="ABC TRANSPORTER PERMEASE"/>
    <property type="match status" value="1"/>
</dbReference>
<keyword evidence="4 6" id="KW-1133">Transmembrane helix</keyword>
<feature type="transmembrane region" description="Helical" evidence="6">
    <location>
        <begin position="54"/>
        <end position="79"/>
    </location>
</feature>
<dbReference type="Proteomes" id="UP000050823">
    <property type="component" value="Unassembled WGS sequence"/>
</dbReference>
<evidence type="ECO:0000313" key="9">
    <source>
        <dbReference type="Proteomes" id="UP000050823"/>
    </source>
</evidence>
<keyword evidence="6" id="KW-0813">Transport</keyword>
<keyword evidence="2 6" id="KW-1003">Cell membrane</keyword>
<feature type="transmembrane region" description="Helical" evidence="6">
    <location>
        <begin position="148"/>
        <end position="170"/>
    </location>
</feature>
<evidence type="ECO:0000256" key="4">
    <source>
        <dbReference type="ARBA" id="ARBA00022989"/>
    </source>
</evidence>
<dbReference type="AlphaFoldDB" id="A0AA89L4X4"/>